<dbReference type="InterPro" id="IPR043917">
    <property type="entry name" value="DUF5753"/>
</dbReference>
<dbReference type="InterPro" id="IPR001387">
    <property type="entry name" value="Cro/C1-type_HTH"/>
</dbReference>
<reference evidence="3" key="1">
    <citation type="journal article" date="2019" name="Int. J. Syst. Evol. Microbiol.">
        <title>The Global Catalogue of Microorganisms (GCM) 10K type strain sequencing project: providing services to taxonomists for standard genome sequencing and annotation.</title>
        <authorList>
            <consortium name="The Broad Institute Genomics Platform"/>
            <consortium name="The Broad Institute Genome Sequencing Center for Infectious Disease"/>
            <person name="Wu L."/>
            <person name="Ma J."/>
        </authorList>
    </citation>
    <scope>NUCLEOTIDE SEQUENCE [LARGE SCALE GENOMIC DNA]</scope>
    <source>
        <strain evidence="3">JCM 10303</strain>
    </source>
</reference>
<dbReference type="Pfam" id="PF19054">
    <property type="entry name" value="DUF5753"/>
    <property type="match status" value="1"/>
</dbReference>
<accession>A0ABP3NDP5</accession>
<dbReference type="InterPro" id="IPR010982">
    <property type="entry name" value="Lambda_DNA-bd_dom_sf"/>
</dbReference>
<organism evidence="2 3">
    <name type="scientific">Saccharopolyspora erythraea</name>
    <name type="common">Streptomyces erythraeus</name>
    <dbReference type="NCBI Taxonomy" id="1836"/>
    <lineage>
        <taxon>Bacteria</taxon>
        <taxon>Bacillati</taxon>
        <taxon>Actinomycetota</taxon>
        <taxon>Actinomycetes</taxon>
        <taxon>Pseudonocardiales</taxon>
        <taxon>Pseudonocardiaceae</taxon>
        <taxon>Saccharopolyspora</taxon>
    </lineage>
</organism>
<dbReference type="SUPFAM" id="SSF47413">
    <property type="entry name" value="lambda repressor-like DNA-binding domains"/>
    <property type="match status" value="1"/>
</dbReference>
<name>A0ABP3NDP5_SACER</name>
<feature type="domain" description="HTH cro/C1-type" evidence="1">
    <location>
        <begin position="18"/>
        <end position="72"/>
    </location>
</feature>
<gene>
    <name evidence="2" type="ORF">GCM10009533_46610</name>
</gene>
<comment type="caution">
    <text evidence="2">The sequence shown here is derived from an EMBL/GenBank/DDBJ whole genome shotgun (WGS) entry which is preliminary data.</text>
</comment>
<dbReference type="EMBL" id="BAAAGS010000034">
    <property type="protein sequence ID" value="GAA0542257.1"/>
    <property type="molecule type" value="Genomic_DNA"/>
</dbReference>
<dbReference type="Pfam" id="PF13560">
    <property type="entry name" value="HTH_31"/>
    <property type="match status" value="1"/>
</dbReference>
<evidence type="ECO:0000259" key="1">
    <source>
        <dbReference type="PROSITE" id="PS50943"/>
    </source>
</evidence>
<dbReference type="Proteomes" id="UP001500729">
    <property type="component" value="Unassembled WGS sequence"/>
</dbReference>
<sequence>MAARTDPAALRWLVGIELRHFRSRARISAAAAGKEIRTNQSKIAHMESGRYRQKPDEVAVLLKLYGAPQSEVDRVVAIASQDDGPAWWEPWRKVVSDDFGIFLGLEGMAEREFRYDPMGVPALFQTEAYAMAVTALSHRVSIDRQDMVVELRMERQRRLFEEEPLKVHAVIEESVLRRVAGDATAMRDQLERLIYLGELPNVTINVLPTARGIRAAMFGDFNLLSLPSGREVVYLESLYGSEYVYDRDAVRGYNLMVNSVQADMLDEQESVDLIKSVMAEAT</sequence>
<evidence type="ECO:0000313" key="2">
    <source>
        <dbReference type="EMBL" id="GAA0542257.1"/>
    </source>
</evidence>
<protein>
    <submittedName>
        <fullName evidence="2">Helix-turn-helix transcriptional regulator</fullName>
    </submittedName>
</protein>
<evidence type="ECO:0000313" key="3">
    <source>
        <dbReference type="Proteomes" id="UP001500729"/>
    </source>
</evidence>
<dbReference type="PROSITE" id="PS50943">
    <property type="entry name" value="HTH_CROC1"/>
    <property type="match status" value="1"/>
</dbReference>
<dbReference type="RefSeq" id="WP_009949154.1">
    <property type="nucleotide sequence ID" value="NZ_BAAAGS010000034.1"/>
</dbReference>
<proteinExistence type="predicted"/>
<keyword evidence="3" id="KW-1185">Reference proteome</keyword>